<evidence type="ECO:0000313" key="3">
    <source>
        <dbReference type="Proteomes" id="UP000515860"/>
    </source>
</evidence>
<protein>
    <submittedName>
        <fullName evidence="2">Uncharacterized protein</fullName>
    </submittedName>
</protein>
<proteinExistence type="predicted"/>
<name>A0A7G9GAX3_9FIRM</name>
<evidence type="ECO:0000313" key="2">
    <source>
        <dbReference type="EMBL" id="QNM07955.1"/>
    </source>
</evidence>
<gene>
    <name evidence="2" type="ORF">H9Q79_13700</name>
</gene>
<keyword evidence="3" id="KW-1185">Reference proteome</keyword>
<dbReference type="Proteomes" id="UP000515860">
    <property type="component" value="Chromosome"/>
</dbReference>
<feature type="transmembrane region" description="Helical" evidence="1">
    <location>
        <begin position="12"/>
        <end position="35"/>
    </location>
</feature>
<accession>A0A7G9GAX3</accession>
<dbReference type="EMBL" id="CP060635">
    <property type="protein sequence ID" value="QNM07955.1"/>
    <property type="molecule type" value="Genomic_DNA"/>
</dbReference>
<dbReference type="AlphaFoldDB" id="A0A7G9GAX3"/>
<reference evidence="2 3" key="1">
    <citation type="submission" date="2020-08" db="EMBL/GenBank/DDBJ databases">
        <authorList>
            <person name="Liu C."/>
            <person name="Sun Q."/>
        </authorList>
    </citation>
    <scope>NUCLEOTIDE SEQUENCE [LARGE SCALE GENOMIC DNA]</scope>
    <source>
        <strain evidence="2 3">NSJ-29</strain>
    </source>
</reference>
<dbReference type="RefSeq" id="WP_118644296.1">
    <property type="nucleotide sequence ID" value="NZ_CP060635.1"/>
</dbReference>
<organism evidence="2 3">
    <name type="scientific">Wansuia hejianensis</name>
    <dbReference type="NCBI Taxonomy" id="2763667"/>
    <lineage>
        <taxon>Bacteria</taxon>
        <taxon>Bacillati</taxon>
        <taxon>Bacillota</taxon>
        <taxon>Clostridia</taxon>
        <taxon>Lachnospirales</taxon>
        <taxon>Lachnospiraceae</taxon>
        <taxon>Wansuia</taxon>
    </lineage>
</organism>
<sequence>MKRRIQRRSNIFLMEIIISILFFSIASAVCIQLFAKAKLQSDNTAALNQAVLAASSAAEALEVSDGTPESLISCFPGGEAYGRTLRVYYDQSWNPCPSSLSSFQMEVLLSSDRGMITAAITVTSADEVIYTLQAEHYKGDD</sequence>
<evidence type="ECO:0000256" key="1">
    <source>
        <dbReference type="SAM" id="Phobius"/>
    </source>
</evidence>
<keyword evidence="1" id="KW-1133">Transmembrane helix</keyword>
<keyword evidence="1" id="KW-0472">Membrane</keyword>
<keyword evidence="1" id="KW-0812">Transmembrane</keyword>
<dbReference type="KEGG" id="whj:H9Q79_13700"/>